<sequence>MQNTTKGSVQSLQELDEKFKVIEEEKPFFNEAN</sequence>
<name>A0A2P2ISH5_RHIMU</name>
<reference evidence="1" key="1">
    <citation type="submission" date="2018-02" db="EMBL/GenBank/DDBJ databases">
        <title>Rhizophora mucronata_Transcriptome.</title>
        <authorList>
            <person name="Meera S.P."/>
            <person name="Sreeshan A."/>
            <person name="Augustine A."/>
        </authorList>
    </citation>
    <scope>NUCLEOTIDE SEQUENCE</scope>
    <source>
        <tissue evidence="1">Leaf</tissue>
    </source>
</reference>
<evidence type="ECO:0000313" key="1">
    <source>
        <dbReference type="EMBL" id="MBW84181.1"/>
    </source>
</evidence>
<organism evidence="1">
    <name type="scientific">Rhizophora mucronata</name>
    <name type="common">Asiatic mangrove</name>
    <dbReference type="NCBI Taxonomy" id="61149"/>
    <lineage>
        <taxon>Eukaryota</taxon>
        <taxon>Viridiplantae</taxon>
        <taxon>Streptophyta</taxon>
        <taxon>Embryophyta</taxon>
        <taxon>Tracheophyta</taxon>
        <taxon>Spermatophyta</taxon>
        <taxon>Magnoliopsida</taxon>
        <taxon>eudicotyledons</taxon>
        <taxon>Gunneridae</taxon>
        <taxon>Pentapetalae</taxon>
        <taxon>rosids</taxon>
        <taxon>fabids</taxon>
        <taxon>Malpighiales</taxon>
        <taxon>Rhizophoraceae</taxon>
        <taxon>Rhizophora</taxon>
    </lineage>
</organism>
<dbReference type="AlphaFoldDB" id="A0A2P2ISH5"/>
<accession>A0A2P2ISH5</accession>
<proteinExistence type="predicted"/>
<dbReference type="EMBL" id="GGEC01003698">
    <property type="protein sequence ID" value="MBW84181.1"/>
    <property type="molecule type" value="Transcribed_RNA"/>
</dbReference>
<protein>
    <submittedName>
        <fullName evidence="1">Uncharacterized protein</fullName>
    </submittedName>
</protein>